<organism evidence="3 4">
    <name type="scientific">Paenibacillus lutimineralis</name>
    <dbReference type="NCBI Taxonomy" id="2707005"/>
    <lineage>
        <taxon>Bacteria</taxon>
        <taxon>Bacillati</taxon>
        <taxon>Bacillota</taxon>
        <taxon>Bacilli</taxon>
        <taxon>Bacillales</taxon>
        <taxon>Paenibacillaceae</taxon>
        <taxon>Paenibacillus</taxon>
    </lineage>
</organism>
<gene>
    <name evidence="3" type="ORF">EI981_06795</name>
</gene>
<proteinExistence type="predicted"/>
<dbReference type="EMBL" id="CP034346">
    <property type="protein sequence ID" value="AZS14194.1"/>
    <property type="molecule type" value="Genomic_DNA"/>
</dbReference>
<feature type="compositionally biased region" description="Polar residues" evidence="1">
    <location>
        <begin position="74"/>
        <end position="85"/>
    </location>
</feature>
<dbReference type="OrthoDB" id="2452750at2"/>
<feature type="region of interest" description="Disordered" evidence="1">
    <location>
        <begin position="39"/>
        <end position="85"/>
    </location>
</feature>
<sequence>MHRERNDNMNKTTTKIVACIAVVVIAGALILIPSLNKSKPRPLESADATPSETNSNTIGIANDKVTTPAEDTNHPSTSGENNTDTTMTTIYKDSYKTVVLFNQDQIEALTGQVLDAASIKVVQEMLQQEDTWTAQNFSASEANLIANAASQESNKLQSILTQITQYKVTDLKLVIVHNEHHSSAHFAADNREMSNQNNSIKGTNTEELTTSIANFLEFELEVDYAQGQYEVDYKNYHGMIQAEIEDERSKTTTKIQGATALKQLEKVLIKLEIEKDTPKQDAISRTLTAFQLADNYKEFELKIHFPDGDKLTFKSNK</sequence>
<reference evidence="4" key="1">
    <citation type="submission" date="2018-12" db="EMBL/GenBank/DDBJ databases">
        <title>Complete genome sequence of Paenibacillus sp. MBLB1234.</title>
        <authorList>
            <person name="Nam Y.-D."/>
            <person name="Kang J."/>
            <person name="Chung W.-H."/>
            <person name="Park Y.S."/>
        </authorList>
    </citation>
    <scope>NUCLEOTIDE SEQUENCE [LARGE SCALE GENOMIC DNA]</scope>
    <source>
        <strain evidence="4">MBLB1234</strain>
    </source>
</reference>
<keyword evidence="2" id="KW-1133">Transmembrane helix</keyword>
<evidence type="ECO:0000313" key="3">
    <source>
        <dbReference type="EMBL" id="AZS14194.1"/>
    </source>
</evidence>
<dbReference type="AlphaFoldDB" id="A0A3Q9I790"/>
<evidence type="ECO:0000256" key="1">
    <source>
        <dbReference type="SAM" id="MobiDB-lite"/>
    </source>
</evidence>
<dbReference type="InterPro" id="IPR025623">
    <property type="entry name" value="YusW"/>
</dbReference>
<evidence type="ECO:0000313" key="4">
    <source>
        <dbReference type="Proteomes" id="UP000270678"/>
    </source>
</evidence>
<keyword evidence="2" id="KW-0472">Membrane</keyword>
<dbReference type="KEGG" id="plut:EI981_06795"/>
<protein>
    <submittedName>
        <fullName evidence="3">Uncharacterized protein</fullName>
    </submittedName>
</protein>
<feature type="compositionally biased region" description="Polar residues" evidence="1">
    <location>
        <begin position="48"/>
        <end position="59"/>
    </location>
</feature>
<keyword evidence="4" id="KW-1185">Reference proteome</keyword>
<evidence type="ECO:0000256" key="2">
    <source>
        <dbReference type="SAM" id="Phobius"/>
    </source>
</evidence>
<dbReference type="Pfam" id="PF14039">
    <property type="entry name" value="YusW"/>
    <property type="match status" value="1"/>
</dbReference>
<dbReference type="Proteomes" id="UP000270678">
    <property type="component" value="Chromosome"/>
</dbReference>
<keyword evidence="2" id="KW-0812">Transmembrane</keyword>
<name>A0A3Q9I790_9BACL</name>
<feature type="transmembrane region" description="Helical" evidence="2">
    <location>
        <begin position="12"/>
        <end position="32"/>
    </location>
</feature>
<accession>A0A3Q9I790</accession>